<proteinExistence type="predicted"/>
<keyword evidence="1" id="KW-0407">Ion channel</keyword>
<keyword evidence="1" id="KW-0813">Transport</keyword>
<dbReference type="EMBL" id="OZ021737">
    <property type="protein sequence ID" value="CAK9319146.1"/>
    <property type="molecule type" value="Genomic_DNA"/>
</dbReference>
<keyword evidence="3" id="KW-1185">Reference proteome</keyword>
<dbReference type="InterPro" id="IPR014710">
    <property type="entry name" value="RmlC-like_jellyroll"/>
</dbReference>
<evidence type="ECO:0000313" key="3">
    <source>
        <dbReference type="Proteomes" id="UP001642487"/>
    </source>
</evidence>
<dbReference type="Proteomes" id="UP001642487">
    <property type="component" value="Chromosome 3"/>
</dbReference>
<evidence type="ECO:0000313" key="2">
    <source>
        <dbReference type="EMBL" id="CAK9319146.1"/>
    </source>
</evidence>
<keyword evidence="1" id="KW-0406">Ion transport</keyword>
<dbReference type="PANTHER" id="PTHR45651:SF5">
    <property type="entry name" value="CYCLIC NUCLEOTIDE-GATED ION CHANNEL 1"/>
    <property type="match status" value="1"/>
</dbReference>
<dbReference type="Gene3D" id="2.60.120.10">
    <property type="entry name" value="Jelly Rolls"/>
    <property type="match status" value="1"/>
</dbReference>
<accession>A0ABP0YJ74</accession>
<name>A0ABP0YJ74_9ROSI</name>
<evidence type="ECO:0008006" key="4">
    <source>
        <dbReference type="Google" id="ProtNLM"/>
    </source>
</evidence>
<reference evidence="2 3" key="1">
    <citation type="submission" date="2024-03" db="EMBL/GenBank/DDBJ databases">
        <authorList>
            <person name="Gkanogiannis A."/>
            <person name="Becerra Lopez-Lavalle L."/>
        </authorList>
    </citation>
    <scope>NUCLEOTIDE SEQUENCE [LARGE SCALE GENOMIC DNA]</scope>
</reference>
<sequence>MKGKLATIITWSWKSDQYVVTLNAGDFCGEELVQWAMNTTSTSLPISNRTINTLIEVEAFSLKANELKFVTRQYHFQCLNSTQFQLSVRHVLTELTHQLFYQFYSHQGKVRAAYKIQEVWHDYCERKRRGSGAGRFQDALAKTFGASASFSVTLYASIFISHLLQAVKRDQPS</sequence>
<organism evidence="2 3">
    <name type="scientific">Citrullus colocynthis</name>
    <name type="common">colocynth</name>
    <dbReference type="NCBI Taxonomy" id="252529"/>
    <lineage>
        <taxon>Eukaryota</taxon>
        <taxon>Viridiplantae</taxon>
        <taxon>Streptophyta</taxon>
        <taxon>Embryophyta</taxon>
        <taxon>Tracheophyta</taxon>
        <taxon>Spermatophyta</taxon>
        <taxon>Magnoliopsida</taxon>
        <taxon>eudicotyledons</taxon>
        <taxon>Gunneridae</taxon>
        <taxon>Pentapetalae</taxon>
        <taxon>rosids</taxon>
        <taxon>fabids</taxon>
        <taxon>Cucurbitales</taxon>
        <taxon>Cucurbitaceae</taxon>
        <taxon>Benincaseae</taxon>
        <taxon>Citrullus</taxon>
    </lineage>
</organism>
<gene>
    <name evidence="2" type="ORF">CITCOLO1_LOCUS11139</name>
</gene>
<evidence type="ECO:0000256" key="1">
    <source>
        <dbReference type="ARBA" id="ARBA00023303"/>
    </source>
</evidence>
<dbReference type="PANTHER" id="PTHR45651">
    <property type="entry name" value="CYCLIC NUCLEOTIDE-GATED ION CHANNEL 15-RELATED-RELATED"/>
    <property type="match status" value="1"/>
</dbReference>
<protein>
    <recommendedName>
        <fullName evidence="4">Cyclic nucleotide-binding domain-containing protein</fullName>
    </recommendedName>
</protein>